<dbReference type="GO" id="GO:0006412">
    <property type="term" value="P:translation"/>
    <property type="evidence" value="ECO:0007669"/>
    <property type="project" value="UniProtKB-KW"/>
</dbReference>
<dbReference type="Pfam" id="PF04073">
    <property type="entry name" value="tRNA_edit"/>
    <property type="match status" value="1"/>
</dbReference>
<organism evidence="3 4">
    <name type="scientific">Enterococcus saccharolyticus subsp. saccharolyticus ATCC 43076</name>
    <dbReference type="NCBI Taxonomy" id="1139996"/>
    <lineage>
        <taxon>Bacteria</taxon>
        <taxon>Bacillati</taxon>
        <taxon>Bacillota</taxon>
        <taxon>Bacilli</taxon>
        <taxon>Lactobacillales</taxon>
        <taxon>Enterococcaceae</taxon>
        <taxon>Enterococcus</taxon>
    </lineage>
</organism>
<dbReference type="PANTHER" id="PTHR30411:SF0">
    <property type="entry name" value="CYS-TRNA(PRO)_CYS-TRNA(CYS) DEACYLASE YBAK"/>
    <property type="match status" value="1"/>
</dbReference>
<dbReference type="PATRIC" id="fig|1139996.3.peg.1194"/>
<evidence type="ECO:0000259" key="2">
    <source>
        <dbReference type="Pfam" id="PF04073"/>
    </source>
</evidence>
<dbReference type="PANTHER" id="PTHR30411">
    <property type="entry name" value="CYTOPLASMIC PROTEIN"/>
    <property type="match status" value="1"/>
</dbReference>
<dbReference type="Proteomes" id="UP000014136">
    <property type="component" value="Unassembled WGS sequence"/>
</dbReference>
<dbReference type="GO" id="GO:0002161">
    <property type="term" value="F:aminoacyl-tRNA deacylase activity"/>
    <property type="evidence" value="ECO:0007669"/>
    <property type="project" value="InterPro"/>
</dbReference>
<dbReference type="InterPro" id="IPR007214">
    <property type="entry name" value="YbaK/aa-tRNA-synth-assoc-dom"/>
</dbReference>
<dbReference type="RefSeq" id="WP_016175012.1">
    <property type="nucleotide sequence ID" value="NZ_KE136389.1"/>
</dbReference>
<dbReference type="AlphaFoldDB" id="S0NXZ6"/>
<evidence type="ECO:0000313" key="3">
    <source>
        <dbReference type="EMBL" id="EOT29263.1"/>
    </source>
</evidence>
<dbReference type="InterPro" id="IPR036754">
    <property type="entry name" value="YbaK/aa-tRNA-synt-asso_dom_sf"/>
</dbReference>
<dbReference type="HOGENOM" id="CLU_094875_3_2_9"/>
<keyword evidence="4" id="KW-1185">Reference proteome</keyword>
<protein>
    <submittedName>
        <fullName evidence="3">YbaK/EbsC protein</fullName>
    </submittedName>
</protein>
<feature type="domain" description="YbaK/aminoacyl-tRNA synthetase-associated" evidence="2">
    <location>
        <begin position="26"/>
        <end position="137"/>
    </location>
</feature>
<proteinExistence type="predicted"/>
<keyword evidence="1" id="KW-0648">Protein biosynthesis</keyword>
<dbReference type="SUPFAM" id="SSF55826">
    <property type="entry name" value="YbaK/ProRS associated domain"/>
    <property type="match status" value="1"/>
</dbReference>
<gene>
    <name evidence="3" type="ORF">OMQ_01215</name>
</gene>
<dbReference type="EMBL" id="AHYT01000004">
    <property type="protein sequence ID" value="EOT29263.1"/>
    <property type="molecule type" value="Genomic_DNA"/>
</dbReference>
<dbReference type="OrthoDB" id="9809296at2"/>
<evidence type="ECO:0000313" key="4">
    <source>
        <dbReference type="Proteomes" id="UP000014136"/>
    </source>
</evidence>
<evidence type="ECO:0000256" key="1">
    <source>
        <dbReference type="ARBA" id="ARBA00022917"/>
    </source>
</evidence>
<comment type="caution">
    <text evidence="3">The sequence shown here is derived from an EMBL/GenBank/DDBJ whole genome shotgun (WGS) entry which is preliminary data.</text>
</comment>
<dbReference type="Gene3D" id="3.90.960.10">
    <property type="entry name" value="YbaK/aminoacyl-tRNA synthetase-associated domain"/>
    <property type="match status" value="1"/>
</dbReference>
<name>S0NXZ6_9ENTE</name>
<accession>S0NXZ6</accession>
<dbReference type="eggNOG" id="COG2606">
    <property type="taxonomic scope" value="Bacteria"/>
</dbReference>
<reference evidence="3 4" key="1">
    <citation type="submission" date="2013-03" db="EMBL/GenBank/DDBJ databases">
        <title>The Genome Sequence of Enterococcus saccharolyticus ATCC_43076 (Illumina only assembly).</title>
        <authorList>
            <consortium name="The Broad Institute Genomics Platform"/>
            <consortium name="The Broad Institute Genome Sequencing Center for Infectious Disease"/>
            <person name="Earl A."/>
            <person name="Russ C."/>
            <person name="Gilmore M."/>
            <person name="Surin D."/>
            <person name="Walker B."/>
            <person name="Young S."/>
            <person name="Zeng Q."/>
            <person name="Gargeya S."/>
            <person name="Fitzgerald M."/>
            <person name="Haas B."/>
            <person name="Abouelleil A."/>
            <person name="Allen A.W."/>
            <person name="Alvarado L."/>
            <person name="Arachchi H.M."/>
            <person name="Berlin A.M."/>
            <person name="Chapman S.B."/>
            <person name="Gainer-Dewar J."/>
            <person name="Goldberg J."/>
            <person name="Griggs A."/>
            <person name="Gujja S."/>
            <person name="Hansen M."/>
            <person name="Howarth C."/>
            <person name="Imamovic A."/>
            <person name="Ireland A."/>
            <person name="Larimer J."/>
            <person name="McCowan C."/>
            <person name="Murphy C."/>
            <person name="Pearson M."/>
            <person name="Poon T.W."/>
            <person name="Priest M."/>
            <person name="Roberts A."/>
            <person name="Saif S."/>
            <person name="Shea T."/>
            <person name="Sisk P."/>
            <person name="Sykes S."/>
            <person name="Wortman J."/>
            <person name="Nusbaum C."/>
            <person name="Birren B."/>
        </authorList>
    </citation>
    <scope>NUCLEOTIDE SEQUENCE [LARGE SCALE GENOMIC DNA]</scope>
    <source>
        <strain evidence="3 4">ATCC 43076</strain>
    </source>
</reference>
<dbReference type="STRING" id="41997.RV16_GL000855"/>
<sequence>MSKTEVENFLYAKNIPFESYLFSEERNQTTTPIFKTLVLKGNKTGPIIALVPLNNRLDYKKTAKLTKNRKIGLPPIEIAFELTGYPHGANTPVGIFLHHPDYLFLFDATIYQFNKIAISAGERYKGIIIAVDELIKLIQPIVADLLQSE</sequence>